<feature type="domain" description="NusG-like N-terminal" evidence="4">
    <location>
        <begin position="122"/>
        <end position="239"/>
    </location>
</feature>
<keyword evidence="1" id="KW-0889">Transcription antitermination</keyword>
<keyword evidence="2" id="KW-0805">Transcription regulation</keyword>
<dbReference type="Pfam" id="PF02357">
    <property type="entry name" value="NusG"/>
    <property type="match status" value="1"/>
</dbReference>
<keyword evidence="3" id="KW-0804">Transcription</keyword>
<dbReference type="InterPro" id="IPR043425">
    <property type="entry name" value="NusG-like"/>
</dbReference>
<dbReference type="GO" id="GO:0006354">
    <property type="term" value="P:DNA-templated transcription elongation"/>
    <property type="evidence" value="ECO:0007669"/>
    <property type="project" value="InterPro"/>
</dbReference>
<evidence type="ECO:0000259" key="4">
    <source>
        <dbReference type="SMART" id="SM00738"/>
    </source>
</evidence>
<evidence type="ECO:0000256" key="2">
    <source>
        <dbReference type="ARBA" id="ARBA00023015"/>
    </source>
</evidence>
<dbReference type="SUPFAM" id="SSF82679">
    <property type="entry name" value="N-utilization substance G protein NusG, N-terminal domain"/>
    <property type="match status" value="1"/>
</dbReference>
<dbReference type="GO" id="GO:0031564">
    <property type="term" value="P:transcription antitermination"/>
    <property type="evidence" value="ECO:0007669"/>
    <property type="project" value="UniProtKB-KW"/>
</dbReference>
<dbReference type="CDD" id="cd06091">
    <property type="entry name" value="KOW_NusG"/>
    <property type="match status" value="1"/>
</dbReference>
<evidence type="ECO:0000256" key="1">
    <source>
        <dbReference type="ARBA" id="ARBA00022814"/>
    </source>
</evidence>
<evidence type="ECO:0000313" key="5">
    <source>
        <dbReference type="EMBL" id="KAJ4758946.1"/>
    </source>
</evidence>
<dbReference type="PRINTS" id="PR00338">
    <property type="entry name" value="NUSGTNSCPFCT"/>
</dbReference>
<accession>A0AAV8H827</accession>
<dbReference type="InterPro" id="IPR001062">
    <property type="entry name" value="Transcrpt_antiterm_NusG"/>
</dbReference>
<reference evidence="6" key="1">
    <citation type="submission" date="2022-08" db="EMBL/GenBank/DDBJ databases">
        <authorList>
            <person name="Marques A."/>
        </authorList>
    </citation>
    <scope>NUCLEOTIDE SEQUENCE</scope>
    <source>
        <strain evidence="6">RhyPub2mFocal</strain>
        <tissue evidence="6">Leaves</tissue>
    </source>
</reference>
<dbReference type="PANTHER" id="PTHR30265:SF4">
    <property type="entry name" value="KOW MOTIF FAMILY PROTEIN, EXPRESSED"/>
    <property type="match status" value="1"/>
</dbReference>
<dbReference type="Proteomes" id="UP001140206">
    <property type="component" value="Chromosome 4"/>
</dbReference>
<dbReference type="InterPro" id="IPR036735">
    <property type="entry name" value="NGN_dom_sf"/>
</dbReference>
<dbReference type="InterPro" id="IPR008991">
    <property type="entry name" value="Translation_prot_SH3-like_sf"/>
</dbReference>
<protein>
    <submittedName>
        <fullName evidence="6">Transcription termination/antitermination protein NusG</fullName>
    </submittedName>
</protein>
<evidence type="ECO:0000256" key="3">
    <source>
        <dbReference type="ARBA" id="ARBA00023163"/>
    </source>
</evidence>
<evidence type="ECO:0000313" key="6">
    <source>
        <dbReference type="EMBL" id="KAJ4811388.1"/>
    </source>
</evidence>
<proteinExistence type="predicted"/>
<dbReference type="EMBL" id="JAMFTS010000001">
    <property type="protein sequence ID" value="KAJ4811388.1"/>
    <property type="molecule type" value="Genomic_DNA"/>
</dbReference>
<gene>
    <name evidence="6" type="ORF">LUZ62_023954</name>
    <name evidence="5" type="ORF">LUZ62_069321</name>
</gene>
<dbReference type="GO" id="GO:0032784">
    <property type="term" value="P:regulation of DNA-templated transcription elongation"/>
    <property type="evidence" value="ECO:0007669"/>
    <property type="project" value="InterPro"/>
</dbReference>
<dbReference type="SMART" id="SM00738">
    <property type="entry name" value="NGN"/>
    <property type="match status" value="1"/>
</dbReference>
<comment type="caution">
    <text evidence="6">The sequence shown here is derived from an EMBL/GenBank/DDBJ whole genome shotgun (WGS) entry which is preliminary data.</text>
</comment>
<dbReference type="Gene3D" id="2.30.30.30">
    <property type="match status" value="1"/>
</dbReference>
<dbReference type="AlphaFoldDB" id="A0AAV8H827"/>
<organism evidence="6 7">
    <name type="scientific">Rhynchospora pubera</name>
    <dbReference type="NCBI Taxonomy" id="906938"/>
    <lineage>
        <taxon>Eukaryota</taxon>
        <taxon>Viridiplantae</taxon>
        <taxon>Streptophyta</taxon>
        <taxon>Embryophyta</taxon>
        <taxon>Tracheophyta</taxon>
        <taxon>Spermatophyta</taxon>
        <taxon>Magnoliopsida</taxon>
        <taxon>Liliopsida</taxon>
        <taxon>Poales</taxon>
        <taxon>Cyperaceae</taxon>
        <taxon>Cyperoideae</taxon>
        <taxon>Rhynchosporeae</taxon>
        <taxon>Rhynchospora</taxon>
    </lineage>
</organism>
<evidence type="ECO:0000313" key="7">
    <source>
        <dbReference type="Proteomes" id="UP001140206"/>
    </source>
</evidence>
<name>A0AAV8H827_9POAL</name>
<dbReference type="InterPro" id="IPR006645">
    <property type="entry name" value="NGN-like_dom"/>
</dbReference>
<dbReference type="Proteomes" id="UP001140206">
    <property type="component" value="Chromosome 1"/>
</dbReference>
<dbReference type="Gene3D" id="3.30.70.940">
    <property type="entry name" value="NusG, N-terminal domain"/>
    <property type="match status" value="1"/>
</dbReference>
<sequence length="327" mass="36929">MLTPQIHTGMLLSPRPYSFSSLYLSPTSSTSCTCPIHPVPAAIAVPFKLRLKCLTEAAEAAAEATELTARERRQLRQQRREAKDSNWREQVEDRLLLEAKTKKKAKPSRAAQLSVNGLLELGPQWWALRVSRTHAREIATRLTHALSTNFPEVEFKVYNPSVRESRKLKDGTIRMKHRPIVPGTMYLHCKLNRQVHDFLKTCPGVQGFLGSQIEANKEEYFVKPRPIDADEIEAILQQEKEEQEIVDNKALKEKEAGGKKSLRRNNLNQAYLLPGVNVRVLSGPFADYTGCLKEIDLKKQKATVHVVLFGKETSVELDIDQIDAVIA</sequence>
<keyword evidence="7" id="KW-1185">Reference proteome</keyword>
<dbReference type="PANTHER" id="PTHR30265">
    <property type="entry name" value="RHO-INTERACTING TRANSCRIPTION TERMINATION FACTOR NUSG"/>
    <property type="match status" value="1"/>
</dbReference>
<dbReference type="SUPFAM" id="SSF50104">
    <property type="entry name" value="Translation proteins SH3-like domain"/>
    <property type="match status" value="1"/>
</dbReference>
<dbReference type="EMBL" id="JAMFTS010000004">
    <property type="protein sequence ID" value="KAJ4758946.1"/>
    <property type="molecule type" value="Genomic_DNA"/>
</dbReference>
<dbReference type="InterPro" id="IPR014722">
    <property type="entry name" value="Rib_uL2_dom2"/>
</dbReference>